<accession>A0A1J1HEW8</accession>
<dbReference type="Proteomes" id="UP000183832">
    <property type="component" value="Unassembled WGS sequence"/>
</dbReference>
<sequence length="60" mass="7187">MESLNTEMQTKILLKLLKLLIFKLFCKVLLHRQLKNELVTSYTLKISPHLSRDKRLDDFQ</sequence>
<dbReference type="AlphaFoldDB" id="A0A1J1HEW8"/>
<dbReference type="EMBL" id="CVRI01000001">
    <property type="protein sequence ID" value="CRK86503.1"/>
    <property type="molecule type" value="Genomic_DNA"/>
</dbReference>
<protein>
    <submittedName>
        <fullName evidence="1">CLUMA_CG000423, isoform A</fullName>
    </submittedName>
</protein>
<reference evidence="1 2" key="1">
    <citation type="submission" date="2015-04" db="EMBL/GenBank/DDBJ databases">
        <authorList>
            <person name="Syromyatnikov M.Y."/>
            <person name="Popov V.N."/>
        </authorList>
    </citation>
    <scope>NUCLEOTIDE SEQUENCE [LARGE SCALE GENOMIC DNA]</scope>
</reference>
<gene>
    <name evidence="1" type="ORF">CLUMA_CG000423</name>
</gene>
<organism evidence="1 2">
    <name type="scientific">Clunio marinus</name>
    <dbReference type="NCBI Taxonomy" id="568069"/>
    <lineage>
        <taxon>Eukaryota</taxon>
        <taxon>Metazoa</taxon>
        <taxon>Ecdysozoa</taxon>
        <taxon>Arthropoda</taxon>
        <taxon>Hexapoda</taxon>
        <taxon>Insecta</taxon>
        <taxon>Pterygota</taxon>
        <taxon>Neoptera</taxon>
        <taxon>Endopterygota</taxon>
        <taxon>Diptera</taxon>
        <taxon>Nematocera</taxon>
        <taxon>Chironomoidea</taxon>
        <taxon>Chironomidae</taxon>
        <taxon>Clunio</taxon>
    </lineage>
</organism>
<evidence type="ECO:0000313" key="1">
    <source>
        <dbReference type="EMBL" id="CRK86503.1"/>
    </source>
</evidence>
<proteinExistence type="predicted"/>
<keyword evidence="2" id="KW-1185">Reference proteome</keyword>
<evidence type="ECO:0000313" key="2">
    <source>
        <dbReference type="Proteomes" id="UP000183832"/>
    </source>
</evidence>
<name>A0A1J1HEW8_9DIPT</name>